<evidence type="ECO:0000313" key="1">
    <source>
        <dbReference type="EMBL" id="XUY37175.1"/>
    </source>
</evidence>
<keyword evidence="2" id="KW-1185">Reference proteome</keyword>
<protein>
    <submittedName>
        <fullName evidence="1">Amastin-like protein</fullName>
    </submittedName>
</protein>
<dbReference type="EMBL" id="CP009389">
    <property type="protein sequence ID" value="XUY37175.1"/>
    <property type="molecule type" value="Genomic_DNA"/>
</dbReference>
<name>A0AC62A5W5_LEIPA</name>
<reference evidence="1 2" key="1">
    <citation type="journal article" date="2015" name="Sci. Rep.">
        <title>The genome of Leishmania panamensis: insights into genomics of the L. (Viannia) subgenus.</title>
        <authorList>
            <person name="Llanes A."/>
            <person name="Restrepo C.M."/>
            <person name="Vecchio G.D."/>
            <person name="Anguizola F.J."/>
            <person name="Lleonart R."/>
        </authorList>
    </citation>
    <scope>NUCLEOTIDE SEQUENCE [LARGE SCALE GENOMIC DNA]</scope>
    <source>
        <strain evidence="1 2">MHOM/PA/94/PSC-1</strain>
    </source>
</reference>
<evidence type="ECO:0000313" key="2">
    <source>
        <dbReference type="Proteomes" id="UP000063063"/>
    </source>
</evidence>
<gene>
    <name evidence="1" type="ORF">LPMP_2020280</name>
</gene>
<dbReference type="Proteomes" id="UP000063063">
    <property type="component" value="Chromosome 20"/>
</dbReference>
<sequence length="212" mass="23608">MSKFSSDNSQESNVTGSESTETTEKHSTDSDLQVSLVEGRIGLIVYVFVQFFAFFFVLFGTPIDMFRLIGSSSSPSEAIVTTLWGSKKGLFSSGYGLEFTRQWRTCPNRLTRFRVAQAFALISIFVYGAAFVLGVIQLFCCAYLRWVCLALNVVGAVTLCIVWAAMVVTFYTNESFICAEQGRLYTYGSGFVLFVLAWILDIINIVSLLLPF</sequence>
<accession>A0AC62A5W5</accession>
<organism evidence="1 2">
    <name type="scientific">Leishmania panamensis</name>
    <dbReference type="NCBI Taxonomy" id="5679"/>
    <lineage>
        <taxon>Eukaryota</taxon>
        <taxon>Discoba</taxon>
        <taxon>Euglenozoa</taxon>
        <taxon>Kinetoplastea</taxon>
        <taxon>Metakinetoplastina</taxon>
        <taxon>Trypanosomatida</taxon>
        <taxon>Trypanosomatidae</taxon>
        <taxon>Leishmaniinae</taxon>
        <taxon>Leishmania</taxon>
        <taxon>Leishmania guyanensis species complex</taxon>
    </lineage>
</organism>
<proteinExistence type="predicted"/>